<accession>A0A8H6Z267</accession>
<evidence type="ECO:0000313" key="1">
    <source>
        <dbReference type="EMBL" id="KAF7369307.1"/>
    </source>
</evidence>
<dbReference type="AlphaFoldDB" id="A0A8H6Z267"/>
<gene>
    <name evidence="1" type="ORF">MVEN_00258600</name>
</gene>
<dbReference type="Proteomes" id="UP000620124">
    <property type="component" value="Unassembled WGS sequence"/>
</dbReference>
<name>A0A8H6Z267_9AGAR</name>
<reference evidence="1" key="1">
    <citation type="submission" date="2020-05" db="EMBL/GenBank/DDBJ databases">
        <title>Mycena genomes resolve the evolution of fungal bioluminescence.</title>
        <authorList>
            <person name="Tsai I.J."/>
        </authorList>
    </citation>
    <scope>NUCLEOTIDE SEQUENCE</scope>
    <source>
        <strain evidence="1">CCC161011</strain>
    </source>
</reference>
<keyword evidence="2" id="KW-1185">Reference proteome</keyword>
<comment type="caution">
    <text evidence="1">The sequence shown here is derived from an EMBL/GenBank/DDBJ whole genome shotgun (WGS) entry which is preliminary data.</text>
</comment>
<proteinExistence type="predicted"/>
<dbReference type="OrthoDB" id="2971019at2759"/>
<dbReference type="EMBL" id="JACAZI010000002">
    <property type="protein sequence ID" value="KAF7369307.1"/>
    <property type="molecule type" value="Genomic_DNA"/>
</dbReference>
<protein>
    <submittedName>
        <fullName evidence="1">Uncharacterized protein</fullName>
    </submittedName>
</protein>
<sequence>MCWFGSKSRCQCRGTGMWCSCTTCNPRMVYLPTDSPQPSTAYVNPNSPYPVHTTGPPLAGWASPRTTVLQYANGRLQFEDNGTFPSHPPYHSQWPYPGWYSQPSSGYRFW</sequence>
<evidence type="ECO:0000313" key="2">
    <source>
        <dbReference type="Proteomes" id="UP000620124"/>
    </source>
</evidence>
<organism evidence="1 2">
    <name type="scientific">Mycena venus</name>
    <dbReference type="NCBI Taxonomy" id="2733690"/>
    <lineage>
        <taxon>Eukaryota</taxon>
        <taxon>Fungi</taxon>
        <taxon>Dikarya</taxon>
        <taxon>Basidiomycota</taxon>
        <taxon>Agaricomycotina</taxon>
        <taxon>Agaricomycetes</taxon>
        <taxon>Agaricomycetidae</taxon>
        <taxon>Agaricales</taxon>
        <taxon>Marasmiineae</taxon>
        <taxon>Mycenaceae</taxon>
        <taxon>Mycena</taxon>
    </lineage>
</organism>